<dbReference type="InterPro" id="IPR036937">
    <property type="entry name" value="Adhesion_dom_fimbrial_sf"/>
</dbReference>
<keyword evidence="4" id="KW-0281">Fimbrium</keyword>
<dbReference type="GO" id="GO:0009289">
    <property type="term" value="C:pilus"/>
    <property type="evidence" value="ECO:0007669"/>
    <property type="project" value="UniProtKB-SubCell"/>
</dbReference>
<evidence type="ECO:0000259" key="6">
    <source>
        <dbReference type="Pfam" id="PF00419"/>
    </source>
</evidence>
<proteinExistence type="inferred from homology"/>
<feature type="signal peptide" evidence="5">
    <location>
        <begin position="1"/>
        <end position="22"/>
    </location>
</feature>
<keyword evidence="3 5" id="KW-0732">Signal</keyword>
<evidence type="ECO:0000256" key="3">
    <source>
        <dbReference type="ARBA" id="ARBA00022729"/>
    </source>
</evidence>
<dbReference type="Pfam" id="PF00419">
    <property type="entry name" value="Fimbrial"/>
    <property type="match status" value="1"/>
</dbReference>
<dbReference type="PANTHER" id="PTHR33420">
    <property type="entry name" value="FIMBRIAL SUBUNIT ELFA-RELATED"/>
    <property type="match status" value="1"/>
</dbReference>
<comment type="similarity">
    <text evidence="2">Belongs to the fimbrial protein family.</text>
</comment>
<dbReference type="RefSeq" id="WP_150547833.1">
    <property type="nucleotide sequence ID" value="NZ_LR215729.2"/>
</dbReference>
<feature type="chain" id="PRO_5024924375" description="Fimbrial-type adhesion domain-containing protein" evidence="5">
    <location>
        <begin position="23"/>
        <end position="191"/>
    </location>
</feature>
<dbReference type="SUPFAM" id="SSF49401">
    <property type="entry name" value="Bacterial adhesins"/>
    <property type="match status" value="1"/>
</dbReference>
<dbReference type="InterPro" id="IPR050263">
    <property type="entry name" value="Bact_Fimbrial_Adh_Pro"/>
</dbReference>
<dbReference type="Gene3D" id="2.60.40.1090">
    <property type="entry name" value="Fimbrial-type adhesion domain"/>
    <property type="match status" value="1"/>
</dbReference>
<protein>
    <recommendedName>
        <fullName evidence="6">Fimbrial-type adhesion domain-containing protein</fullName>
    </recommendedName>
</protein>
<accession>A0A653E220</accession>
<dbReference type="AlphaFoldDB" id="A0A653E220"/>
<evidence type="ECO:0000256" key="2">
    <source>
        <dbReference type="ARBA" id="ARBA00006671"/>
    </source>
</evidence>
<evidence type="ECO:0000256" key="4">
    <source>
        <dbReference type="ARBA" id="ARBA00023263"/>
    </source>
</evidence>
<comment type="subcellular location">
    <subcellularLocation>
        <location evidence="1">Fimbrium</location>
    </subcellularLocation>
</comment>
<organism evidence="7">
    <name type="scientific">Pseudomonas marincola</name>
    <dbReference type="NCBI Taxonomy" id="437900"/>
    <lineage>
        <taxon>Bacteria</taxon>
        <taxon>Pseudomonadati</taxon>
        <taxon>Pseudomonadota</taxon>
        <taxon>Gammaproteobacteria</taxon>
        <taxon>Pseudomonadales</taxon>
        <taxon>Pseudomonadaceae</taxon>
        <taxon>Pseudomonas</taxon>
    </lineage>
</organism>
<evidence type="ECO:0000256" key="1">
    <source>
        <dbReference type="ARBA" id="ARBA00004561"/>
    </source>
</evidence>
<evidence type="ECO:0000313" key="7">
    <source>
        <dbReference type="EMBL" id="VEV96259.1"/>
    </source>
</evidence>
<gene>
    <name evidence="7" type="ORF">PMYSY11_1212</name>
</gene>
<dbReference type="InterPro" id="IPR000259">
    <property type="entry name" value="Adhesion_dom_fimbrial"/>
</dbReference>
<sequence>MKKAILTGAVIAAMTTMGAAHAVTTPNNTGQIKFTGAIAAASCDMNVVVSGVVQPGGVVDLGVWTITDVSAVGGFGNAVKIQLQPDVATCDVDPSGLTTAFIKIDTATTASSNTDVVTSPETASTKVGVTFTMEDDSSIVNQPGSALTLASDPNVDAATGAIKFKARPYALSEFIEGGIIGGSVNYTVAYN</sequence>
<feature type="domain" description="Fimbrial-type adhesion" evidence="6">
    <location>
        <begin position="32"/>
        <end position="190"/>
    </location>
</feature>
<dbReference type="GO" id="GO:0043709">
    <property type="term" value="P:cell adhesion involved in single-species biofilm formation"/>
    <property type="evidence" value="ECO:0007669"/>
    <property type="project" value="TreeGrafter"/>
</dbReference>
<dbReference type="EMBL" id="LR215729">
    <property type="protein sequence ID" value="VEV96259.1"/>
    <property type="molecule type" value="Genomic_DNA"/>
</dbReference>
<dbReference type="PANTHER" id="PTHR33420:SF3">
    <property type="entry name" value="FIMBRIAL SUBUNIT ELFA"/>
    <property type="match status" value="1"/>
</dbReference>
<dbReference type="InterPro" id="IPR008966">
    <property type="entry name" value="Adhesion_dom_sf"/>
</dbReference>
<evidence type="ECO:0000256" key="5">
    <source>
        <dbReference type="SAM" id="SignalP"/>
    </source>
</evidence>
<reference evidence="7" key="1">
    <citation type="submission" date="2019-02" db="EMBL/GenBank/DDBJ databases">
        <authorList>
            <consortium name="Genoscope - CEA"/>
            <person name="William W."/>
        </authorList>
    </citation>
    <scope>NUCLEOTIDE SEQUENCE [LARGE SCALE GENOMIC DNA]</scope>
    <source>
        <strain evidence="7">YSy11</strain>
    </source>
</reference>
<name>A0A653E220_9PSED</name>